<keyword evidence="2" id="KW-1185">Reference proteome</keyword>
<dbReference type="PANTHER" id="PTHR36978">
    <property type="entry name" value="P-LOOP CONTAINING NUCLEOTIDE TRIPHOSPHATE HYDROLASE"/>
    <property type="match status" value="1"/>
</dbReference>
<protein>
    <recommendedName>
        <fullName evidence="3">Sulfotransferase family protein</fullName>
    </recommendedName>
</protein>
<dbReference type="InterPro" id="IPR040632">
    <property type="entry name" value="Sulfotransfer_4"/>
</dbReference>
<dbReference type="Gene3D" id="3.40.50.300">
    <property type="entry name" value="P-loop containing nucleotide triphosphate hydrolases"/>
    <property type="match status" value="1"/>
</dbReference>
<dbReference type="PANTHER" id="PTHR36978:SF4">
    <property type="entry name" value="P-LOOP CONTAINING NUCLEOSIDE TRIPHOSPHATE HYDROLASE PROTEIN"/>
    <property type="match status" value="1"/>
</dbReference>
<evidence type="ECO:0008006" key="3">
    <source>
        <dbReference type="Google" id="ProtNLM"/>
    </source>
</evidence>
<gene>
    <name evidence="1" type="ORF">N7U68_02010</name>
</gene>
<evidence type="ECO:0000313" key="2">
    <source>
        <dbReference type="Proteomes" id="UP001064087"/>
    </source>
</evidence>
<dbReference type="EMBL" id="CP106738">
    <property type="protein sequence ID" value="UXX83481.1"/>
    <property type="molecule type" value="Genomic_DNA"/>
</dbReference>
<dbReference type="SUPFAM" id="SSF52540">
    <property type="entry name" value="P-loop containing nucleoside triphosphate hydrolases"/>
    <property type="match status" value="1"/>
</dbReference>
<evidence type="ECO:0000313" key="1">
    <source>
        <dbReference type="EMBL" id="UXX83481.1"/>
    </source>
</evidence>
<dbReference type="Proteomes" id="UP001064087">
    <property type="component" value="Chromosome"/>
</dbReference>
<dbReference type="RefSeq" id="WP_263048068.1">
    <property type="nucleotide sequence ID" value="NZ_CP106738.1"/>
</dbReference>
<proteinExistence type="predicted"/>
<reference evidence="1" key="1">
    <citation type="submission" date="2022-10" db="EMBL/GenBank/DDBJ databases">
        <title>Roseovarius pelagicus sp. nov., isolated from Arctic seawater.</title>
        <authorList>
            <person name="Hong Y.W."/>
            <person name="Hwang C.Y."/>
        </authorList>
    </citation>
    <scope>NUCLEOTIDE SEQUENCE</scope>
    <source>
        <strain evidence="1">HL-MP18</strain>
    </source>
</reference>
<name>A0ABY6DBH1_9RHOB</name>
<accession>A0ABY6DBH1</accession>
<dbReference type="Pfam" id="PF17784">
    <property type="entry name" value="Sulfotransfer_4"/>
    <property type="match status" value="1"/>
</dbReference>
<sequence length="212" mass="24249">MTLRIIGSGFGRTGTTSMKEALTQLGFGPCHHMSEALKDPQTHMPKWRAVFSGEQVDWDEVFAGFEAQVDWPGAHVWPQTMRAFPEAKVIHTERPSDGWWESFNQTIGKFFRMLDDLDLPPEIAELFAVMKGGIMLDNFDDFTDRDSAIATYERNNARVREEVPADRLLVFDVRQGWAPLCEFLDVPVPQEAFPNRFPKREFWELLGGEPEG</sequence>
<organism evidence="1 2">
    <name type="scientific">Roseovarius pelagicus</name>
    <dbReference type="NCBI Taxonomy" id="2980108"/>
    <lineage>
        <taxon>Bacteria</taxon>
        <taxon>Pseudomonadati</taxon>
        <taxon>Pseudomonadota</taxon>
        <taxon>Alphaproteobacteria</taxon>
        <taxon>Rhodobacterales</taxon>
        <taxon>Roseobacteraceae</taxon>
        <taxon>Roseovarius</taxon>
    </lineage>
</organism>
<dbReference type="InterPro" id="IPR027417">
    <property type="entry name" value="P-loop_NTPase"/>
</dbReference>